<dbReference type="VEuPathDB" id="ToxoDB:EMWEY_00000690"/>
<proteinExistence type="predicted"/>
<organism evidence="2 3">
    <name type="scientific">Eimeria maxima</name>
    <name type="common">Coccidian parasite</name>
    <dbReference type="NCBI Taxonomy" id="5804"/>
    <lineage>
        <taxon>Eukaryota</taxon>
        <taxon>Sar</taxon>
        <taxon>Alveolata</taxon>
        <taxon>Apicomplexa</taxon>
        <taxon>Conoidasida</taxon>
        <taxon>Coccidia</taxon>
        <taxon>Eucoccidiorida</taxon>
        <taxon>Eimeriorina</taxon>
        <taxon>Eimeriidae</taxon>
        <taxon>Eimeria</taxon>
    </lineage>
</organism>
<dbReference type="RefSeq" id="XP_013333806.1">
    <property type="nucleotide sequence ID" value="XM_013478352.1"/>
</dbReference>
<gene>
    <name evidence="2" type="ORF">EMWEY_00000690</name>
</gene>
<evidence type="ECO:0000313" key="3">
    <source>
        <dbReference type="Proteomes" id="UP000030763"/>
    </source>
</evidence>
<evidence type="ECO:0000256" key="1">
    <source>
        <dbReference type="SAM" id="SignalP"/>
    </source>
</evidence>
<dbReference type="Proteomes" id="UP000030763">
    <property type="component" value="Unassembled WGS sequence"/>
</dbReference>
<keyword evidence="3" id="KW-1185">Reference proteome</keyword>
<dbReference type="GeneID" id="25334055"/>
<accession>U6LZI3</accession>
<dbReference type="EMBL" id="HG719229">
    <property type="protein sequence ID" value="CDJ57156.1"/>
    <property type="molecule type" value="Genomic_DNA"/>
</dbReference>
<feature type="signal peptide" evidence="1">
    <location>
        <begin position="1"/>
        <end position="23"/>
    </location>
</feature>
<evidence type="ECO:0000313" key="2">
    <source>
        <dbReference type="EMBL" id="CDJ57156.1"/>
    </source>
</evidence>
<sequence>MCLSLSFLFLFSLASPYFLSASAQDFEISPDILLAGSPAAMLFAFLDTQEDFSGASQALAALPSVCKTQGLAETLTSSRSSSSEAVAANVDCNLTGVDPECFLINLAG</sequence>
<reference evidence="2" key="2">
    <citation type="submission" date="2013-10" db="EMBL/GenBank/DDBJ databases">
        <authorList>
            <person name="Aslett M."/>
        </authorList>
    </citation>
    <scope>NUCLEOTIDE SEQUENCE [LARGE SCALE GENOMIC DNA]</scope>
    <source>
        <strain evidence="2">Weybridge</strain>
    </source>
</reference>
<reference evidence="2" key="1">
    <citation type="submission" date="2013-10" db="EMBL/GenBank/DDBJ databases">
        <title>Genomic analysis of the causative agents of coccidiosis in chickens.</title>
        <authorList>
            <person name="Reid A.J."/>
            <person name="Blake D."/>
            <person name="Billington K."/>
            <person name="Browne H."/>
            <person name="Dunn M."/>
            <person name="Hung S."/>
            <person name="Kawahara F."/>
            <person name="Miranda-Saavedra D."/>
            <person name="Mourier T."/>
            <person name="Nagra H."/>
            <person name="Otto T.D."/>
            <person name="Rawlings N."/>
            <person name="Sanchez A."/>
            <person name="Sanders M."/>
            <person name="Subramaniam C."/>
            <person name="Tay Y."/>
            <person name="Dear P."/>
            <person name="Doerig C."/>
            <person name="Gruber A."/>
            <person name="Parkinson J."/>
            <person name="Shirley M."/>
            <person name="Wan K.L."/>
            <person name="Berriman M."/>
            <person name="Tomley F."/>
            <person name="Pain A."/>
        </authorList>
    </citation>
    <scope>NUCLEOTIDE SEQUENCE [LARGE SCALE GENOMIC DNA]</scope>
    <source>
        <strain evidence="2">Weybridge</strain>
    </source>
</reference>
<name>U6LZI3_EIMMA</name>
<dbReference type="AlphaFoldDB" id="U6LZI3"/>
<feature type="chain" id="PRO_5004674334" evidence="1">
    <location>
        <begin position="24"/>
        <end position="108"/>
    </location>
</feature>
<dbReference type="OrthoDB" id="329815at2759"/>
<keyword evidence="1" id="KW-0732">Signal</keyword>
<protein>
    <submittedName>
        <fullName evidence="2">Uncharacterized protein</fullName>
    </submittedName>
</protein>